<comment type="caution">
    <text evidence="2">The sequence shown here is derived from an EMBL/GenBank/DDBJ whole genome shotgun (WGS) entry which is preliminary data.</text>
</comment>
<feature type="region of interest" description="Disordered" evidence="1">
    <location>
        <begin position="165"/>
        <end position="185"/>
    </location>
</feature>
<gene>
    <name evidence="2" type="ORF">D477_009885</name>
</gene>
<name>N1UZB5_9MICC</name>
<feature type="compositionally biased region" description="Low complexity" evidence="1">
    <location>
        <begin position="167"/>
        <end position="177"/>
    </location>
</feature>
<dbReference type="EMBL" id="ANPE02000116">
    <property type="protein sequence ID" value="EMY34400.1"/>
    <property type="molecule type" value="Genomic_DNA"/>
</dbReference>
<dbReference type="OrthoDB" id="4954941at2"/>
<evidence type="ECO:0000313" key="3">
    <source>
        <dbReference type="Proteomes" id="UP000010729"/>
    </source>
</evidence>
<sequence>MFELALAEGITASFQRFPAPDGGVLAHRPPSSGALPLCGTGDGTFICGLPDGEACWIGLTARPGAVPVLVGVLAELAGGEAMDVLAGRPVPDAGAAGSSLVAVEPHEWLSVPPSAQVAGIHRHDGGWWALCRQPAVAGGAGAEASAQAPAVARLHVVVCPEPDPAPGRRGAAVAPGTGHAGQDADGNRRLIIDLAGELEFEEACGESIPPPSKTIYGGWRLP</sequence>
<evidence type="ECO:0000313" key="2">
    <source>
        <dbReference type="EMBL" id="EMY34400.1"/>
    </source>
</evidence>
<dbReference type="Proteomes" id="UP000010729">
    <property type="component" value="Unassembled WGS sequence"/>
</dbReference>
<keyword evidence="3" id="KW-1185">Reference proteome</keyword>
<organism evidence="2 3">
    <name type="scientific">Arthrobacter crystallopoietes BAB-32</name>
    <dbReference type="NCBI Taxonomy" id="1246476"/>
    <lineage>
        <taxon>Bacteria</taxon>
        <taxon>Bacillati</taxon>
        <taxon>Actinomycetota</taxon>
        <taxon>Actinomycetes</taxon>
        <taxon>Micrococcales</taxon>
        <taxon>Micrococcaceae</taxon>
        <taxon>Crystallibacter</taxon>
    </lineage>
</organism>
<dbReference type="AlphaFoldDB" id="N1UZB5"/>
<proteinExistence type="predicted"/>
<accession>N1UZB5</accession>
<reference evidence="2 3" key="1">
    <citation type="journal article" date="2013" name="Genome Announc.">
        <title>Draft Genome Sequence of Arthrobacter crystallopoietes Strain BAB-32, Revealing Genes for Bioremediation.</title>
        <authorList>
            <person name="Joshi M.N."/>
            <person name="Pandit A.S."/>
            <person name="Sharma A."/>
            <person name="Pandya R.V."/>
            <person name="Desai S.M."/>
            <person name="Saxena A.K."/>
            <person name="Bagatharia S.B."/>
        </authorList>
    </citation>
    <scope>NUCLEOTIDE SEQUENCE [LARGE SCALE GENOMIC DNA]</scope>
    <source>
        <strain evidence="2 3">BAB-32</strain>
    </source>
</reference>
<dbReference type="RefSeq" id="WP_005268816.1">
    <property type="nucleotide sequence ID" value="NZ_ANPE02000116.1"/>
</dbReference>
<protein>
    <submittedName>
        <fullName evidence="2">Uncharacterized protein</fullName>
    </submittedName>
</protein>
<evidence type="ECO:0000256" key="1">
    <source>
        <dbReference type="SAM" id="MobiDB-lite"/>
    </source>
</evidence>